<proteinExistence type="predicted"/>
<dbReference type="SUPFAM" id="SSF52402">
    <property type="entry name" value="Adenine nucleotide alpha hydrolases-like"/>
    <property type="match status" value="1"/>
</dbReference>
<dbReference type="InterPro" id="IPR030662">
    <property type="entry name" value="DPH6/MJ0570"/>
</dbReference>
<dbReference type="PIRSF" id="PIRSF039123">
    <property type="entry name" value="Diphthamide_synthase"/>
    <property type="match status" value="1"/>
</dbReference>
<dbReference type="InterPro" id="IPR014729">
    <property type="entry name" value="Rossmann-like_a/b/a_fold"/>
</dbReference>
<feature type="domain" description="Diphthamide synthase" evidence="1">
    <location>
        <begin position="15"/>
        <end position="213"/>
    </location>
</feature>
<accession>A0A1M5M5G6</accession>
<dbReference type="NCBIfam" id="TIGR00290">
    <property type="entry name" value="MJ0570_dom"/>
    <property type="match status" value="1"/>
</dbReference>
<dbReference type="AlphaFoldDB" id="A0A1M5M5G6"/>
<dbReference type="CDD" id="cd01994">
    <property type="entry name" value="AANH_PF0828-like"/>
    <property type="match status" value="1"/>
</dbReference>
<evidence type="ECO:0000313" key="3">
    <source>
        <dbReference type="Proteomes" id="UP000184532"/>
    </source>
</evidence>
<sequence>MVYLRGMSQKPKTYFNWSSGKDSALALHHLLKQSTHNVDRLLTTVNAHHDRVSMHGLRREVLIAQAKSIGIPLDILEVPEKPSMESYNALMESKVKALVSTGYSHAAFGDIYLEDLKEYREKMLGQYNISCVFPIWKRNTKELITEFLELGFRTIIICINNSLLDESFLGAEITSELLERLPDNVDFCGENGEFHTFCFDGPLFDHPIAFELGEKVFRTYDNPSDATTPIPFGFCDVLLK</sequence>
<dbReference type="Pfam" id="PF01902">
    <property type="entry name" value="Diphthami_syn_2"/>
    <property type="match status" value="1"/>
</dbReference>
<evidence type="ECO:0000259" key="1">
    <source>
        <dbReference type="Pfam" id="PF01902"/>
    </source>
</evidence>
<keyword evidence="3" id="KW-1185">Reference proteome</keyword>
<gene>
    <name evidence="2" type="ORF">SAMN04488116_2271</name>
</gene>
<dbReference type="EMBL" id="FQWL01000003">
    <property type="protein sequence ID" value="SHG72537.1"/>
    <property type="molecule type" value="Genomic_DNA"/>
</dbReference>
<dbReference type="Proteomes" id="UP000184532">
    <property type="component" value="Unassembled WGS sequence"/>
</dbReference>
<reference evidence="3" key="1">
    <citation type="submission" date="2016-11" db="EMBL/GenBank/DDBJ databases">
        <authorList>
            <person name="Varghese N."/>
            <person name="Submissions S."/>
        </authorList>
    </citation>
    <scope>NUCLEOTIDE SEQUENCE [LARGE SCALE GENOMIC DNA]</scope>
    <source>
        <strain evidence="3">DSM 22638</strain>
    </source>
</reference>
<dbReference type="RefSeq" id="WP_245812819.1">
    <property type="nucleotide sequence ID" value="NZ_FQWL01000003.1"/>
</dbReference>
<dbReference type="Gene3D" id="3.40.50.620">
    <property type="entry name" value="HUPs"/>
    <property type="match status" value="1"/>
</dbReference>
<protein>
    <submittedName>
        <fullName evidence="2">MJ0570-related uncharacterized domain-containing protein</fullName>
    </submittedName>
</protein>
<evidence type="ECO:0000313" key="2">
    <source>
        <dbReference type="EMBL" id="SHG72537.1"/>
    </source>
</evidence>
<name>A0A1M5M5G6_9FLAO</name>
<organism evidence="2 3">
    <name type="scientific">Flagellimonas flava</name>
    <dbReference type="NCBI Taxonomy" id="570519"/>
    <lineage>
        <taxon>Bacteria</taxon>
        <taxon>Pseudomonadati</taxon>
        <taxon>Bacteroidota</taxon>
        <taxon>Flavobacteriia</taxon>
        <taxon>Flavobacteriales</taxon>
        <taxon>Flavobacteriaceae</taxon>
        <taxon>Flagellimonas</taxon>
    </lineage>
</organism>
<dbReference type="Gene3D" id="3.90.1490.10">
    <property type="entry name" value="putative n-type atp pyrophosphatase, domain 2"/>
    <property type="match status" value="1"/>
</dbReference>
<dbReference type="STRING" id="570519.SAMN04488116_2271"/>
<dbReference type="InterPro" id="IPR002761">
    <property type="entry name" value="Diphthami_syn_dom"/>
</dbReference>